<feature type="binding site" evidence="6">
    <location>
        <position position="230"/>
    </location>
    <ligand>
        <name>S-adenosyl-L-methionine</name>
        <dbReference type="ChEBI" id="CHEBI:59789"/>
    </ligand>
</feature>
<keyword evidence="2 6" id="KW-0963">Cytoplasm</keyword>
<evidence type="ECO:0000256" key="1">
    <source>
        <dbReference type="ARBA" id="ARBA00009741"/>
    </source>
</evidence>
<dbReference type="GO" id="GO:0005829">
    <property type="term" value="C:cytosol"/>
    <property type="evidence" value="ECO:0007669"/>
    <property type="project" value="TreeGrafter"/>
</dbReference>
<proteinExistence type="inferred from homology"/>
<dbReference type="SUPFAM" id="SSF53335">
    <property type="entry name" value="S-adenosyl-L-methionine-dependent methyltransferases"/>
    <property type="match status" value="1"/>
</dbReference>
<evidence type="ECO:0000256" key="6">
    <source>
        <dbReference type="HAMAP-Rule" id="MF_00735"/>
    </source>
</evidence>
<dbReference type="GO" id="GO:0016279">
    <property type="term" value="F:protein-lysine N-methyltransferase activity"/>
    <property type="evidence" value="ECO:0007669"/>
    <property type="project" value="TreeGrafter"/>
</dbReference>
<dbReference type="EC" id="2.1.1.-" evidence="6"/>
<evidence type="ECO:0000256" key="4">
    <source>
        <dbReference type="ARBA" id="ARBA00022679"/>
    </source>
</evidence>
<dbReference type="Gene3D" id="3.40.50.150">
    <property type="entry name" value="Vaccinia Virus protein VP39"/>
    <property type="match status" value="1"/>
</dbReference>
<evidence type="ECO:0000313" key="8">
    <source>
        <dbReference type="Proteomes" id="UP000066549"/>
    </source>
</evidence>
<dbReference type="HAMAP" id="MF_00735">
    <property type="entry name" value="Methyltr_PrmA"/>
    <property type="match status" value="1"/>
</dbReference>
<dbReference type="InterPro" id="IPR029063">
    <property type="entry name" value="SAM-dependent_MTases_sf"/>
</dbReference>
<keyword evidence="5 6" id="KW-0949">S-adenosyl-L-methionine</keyword>
<sequence length="294" mass="32919">MSLSLIVDDDIAQSIGDHLIELDALSLNFSDSDLDTQNEIAIFGEDPDDHERYWKNTKVMALFQNDRTLTEVINSIHNEFNIHIDQIQVESVAEKDWVKETQSQFKPIQINDKIWIIPSWHKTKNNNTINIHLDPGLAFGTGSHPTTKLCLDWLTKIDLIDKSVLDYGCGSGILAIAAEKLGAKSVAGTDIDPQAITASHQNAENNQTSAINFYTSDESTNDLYDIVVANILSRTLKVLEPLIHSKCKPQGRIALSGILQSQENEIKEIYADNFIFEDSLYQDGWVCMTALKKS</sequence>
<protein>
    <recommendedName>
        <fullName evidence="6">Ribosomal protein L11 methyltransferase</fullName>
        <shortName evidence="6">L11 Mtase</shortName>
        <ecNumber evidence="6">2.1.1.-</ecNumber>
    </recommendedName>
</protein>
<evidence type="ECO:0000256" key="5">
    <source>
        <dbReference type="ARBA" id="ARBA00022691"/>
    </source>
</evidence>
<comment type="function">
    <text evidence="6">Methylates ribosomal protein L11.</text>
</comment>
<evidence type="ECO:0000313" key="7">
    <source>
        <dbReference type="EMBL" id="AKO66472.1"/>
    </source>
</evidence>
<gene>
    <name evidence="6" type="primary">prmA</name>
    <name evidence="7" type="ORF">VI33_03360</name>
</gene>
<dbReference type="InterPro" id="IPR050078">
    <property type="entry name" value="Ribosomal_L11_MeTrfase_PrmA"/>
</dbReference>
<feature type="binding site" evidence="6">
    <location>
        <position position="168"/>
    </location>
    <ligand>
        <name>S-adenosyl-L-methionine</name>
        <dbReference type="ChEBI" id="CHEBI:59789"/>
    </ligand>
</feature>
<dbReference type="EMBL" id="CP011002">
    <property type="protein sequence ID" value="AKO66472.1"/>
    <property type="molecule type" value="Genomic_DNA"/>
</dbReference>
<feature type="binding site" evidence="6">
    <location>
        <position position="147"/>
    </location>
    <ligand>
        <name>S-adenosyl-L-methionine</name>
        <dbReference type="ChEBI" id="CHEBI:59789"/>
    </ligand>
</feature>
<name>A0A0H4JDE2_9PROT</name>
<dbReference type="PATRIC" id="fig|1623450.3.peg.662"/>
<dbReference type="GO" id="GO:0032259">
    <property type="term" value="P:methylation"/>
    <property type="evidence" value="ECO:0007669"/>
    <property type="project" value="UniProtKB-KW"/>
</dbReference>
<keyword evidence="8" id="KW-1185">Reference proteome</keyword>
<keyword evidence="4 6" id="KW-0808">Transferase</keyword>
<dbReference type="InterPro" id="IPR004498">
    <property type="entry name" value="Ribosomal_PrmA_MeTrfase"/>
</dbReference>
<dbReference type="CDD" id="cd02440">
    <property type="entry name" value="AdoMet_MTases"/>
    <property type="match status" value="1"/>
</dbReference>
<reference evidence="7 8" key="1">
    <citation type="submission" date="2015-03" db="EMBL/GenBank/DDBJ databases">
        <title>Comparative analysis of the OM43 clade including a novel species from Red Sea uncovers genomic and metabolic diversity among marine methylotrophs.</title>
        <authorList>
            <person name="Jimenez-Infante F."/>
            <person name="Ngugi D.K."/>
            <person name="Vinu M."/>
            <person name="Alam I."/>
            <person name="Kamau A."/>
            <person name="Blom J."/>
            <person name="Bajic V.B."/>
            <person name="Stingl U."/>
        </authorList>
    </citation>
    <scope>NUCLEOTIDE SEQUENCE [LARGE SCALE GENOMIC DNA]</scope>
    <source>
        <strain evidence="7 8">MBRSH7</strain>
    </source>
</reference>
<evidence type="ECO:0000256" key="3">
    <source>
        <dbReference type="ARBA" id="ARBA00022603"/>
    </source>
</evidence>
<keyword evidence="3 6" id="KW-0489">Methyltransferase</keyword>
<dbReference type="PANTHER" id="PTHR43648:SF1">
    <property type="entry name" value="ELECTRON TRANSFER FLAVOPROTEIN BETA SUBUNIT LYSINE METHYLTRANSFERASE"/>
    <property type="match status" value="1"/>
</dbReference>
<evidence type="ECO:0000256" key="2">
    <source>
        <dbReference type="ARBA" id="ARBA00022490"/>
    </source>
</evidence>
<feature type="binding site" evidence="6">
    <location>
        <position position="190"/>
    </location>
    <ligand>
        <name>S-adenosyl-L-methionine</name>
        <dbReference type="ChEBI" id="CHEBI:59789"/>
    </ligand>
</feature>
<dbReference type="Pfam" id="PF06325">
    <property type="entry name" value="PrmA"/>
    <property type="match status" value="1"/>
</dbReference>
<comment type="similarity">
    <text evidence="1 6">Belongs to the methyltransferase superfamily. PrmA family.</text>
</comment>
<comment type="catalytic activity">
    <reaction evidence="6">
        <text>L-lysyl-[protein] + 3 S-adenosyl-L-methionine = N(6),N(6),N(6)-trimethyl-L-lysyl-[protein] + 3 S-adenosyl-L-homocysteine + 3 H(+)</text>
        <dbReference type="Rhea" id="RHEA:54192"/>
        <dbReference type="Rhea" id="RHEA-COMP:9752"/>
        <dbReference type="Rhea" id="RHEA-COMP:13826"/>
        <dbReference type="ChEBI" id="CHEBI:15378"/>
        <dbReference type="ChEBI" id="CHEBI:29969"/>
        <dbReference type="ChEBI" id="CHEBI:57856"/>
        <dbReference type="ChEBI" id="CHEBI:59789"/>
        <dbReference type="ChEBI" id="CHEBI:61961"/>
    </reaction>
</comment>
<dbReference type="AlphaFoldDB" id="A0A0H4JDE2"/>
<organism evidence="7 8">
    <name type="scientific">Methylophilales bacterium MBRS-H7</name>
    <dbReference type="NCBI Taxonomy" id="1623450"/>
    <lineage>
        <taxon>Bacteria</taxon>
        <taxon>Pseudomonadati</taxon>
        <taxon>Pseudomonadota</taxon>
        <taxon>Betaproteobacteria</taxon>
        <taxon>Nitrosomonadales</taxon>
        <taxon>OM43 clade</taxon>
    </lineage>
</organism>
<comment type="subcellular location">
    <subcellularLocation>
        <location evidence="6">Cytoplasm</location>
    </subcellularLocation>
</comment>
<dbReference type="PANTHER" id="PTHR43648">
    <property type="entry name" value="ELECTRON TRANSFER FLAVOPROTEIN BETA SUBUNIT LYSINE METHYLTRANSFERASE"/>
    <property type="match status" value="1"/>
</dbReference>
<dbReference type="PIRSF" id="PIRSF000401">
    <property type="entry name" value="RPL11_MTase"/>
    <property type="match status" value="1"/>
</dbReference>
<dbReference type="NCBIfam" id="TIGR00406">
    <property type="entry name" value="prmA"/>
    <property type="match status" value="1"/>
</dbReference>
<dbReference type="Proteomes" id="UP000066549">
    <property type="component" value="Chromosome"/>
</dbReference>
<accession>A0A0H4JDE2</accession>